<accession>A0A212U6D9</accession>
<protein>
    <submittedName>
        <fullName evidence="8">Iron complex transport system substrate-binding protein</fullName>
    </submittedName>
</protein>
<evidence type="ECO:0000259" key="7">
    <source>
        <dbReference type="PROSITE" id="PS50983"/>
    </source>
</evidence>
<evidence type="ECO:0000256" key="5">
    <source>
        <dbReference type="SAM" id="MobiDB-lite"/>
    </source>
</evidence>
<feature type="region of interest" description="Disordered" evidence="5">
    <location>
        <begin position="27"/>
        <end position="79"/>
    </location>
</feature>
<evidence type="ECO:0000256" key="2">
    <source>
        <dbReference type="ARBA" id="ARBA00008814"/>
    </source>
</evidence>
<dbReference type="PROSITE" id="PS51257">
    <property type="entry name" value="PROKAR_LIPOPROTEIN"/>
    <property type="match status" value="1"/>
</dbReference>
<evidence type="ECO:0000256" key="4">
    <source>
        <dbReference type="ARBA" id="ARBA00022729"/>
    </source>
</evidence>
<feature type="domain" description="Fe/B12 periplasmic-binding" evidence="7">
    <location>
        <begin position="85"/>
        <end position="355"/>
    </location>
</feature>
<feature type="compositionally biased region" description="Low complexity" evidence="5">
    <location>
        <begin position="41"/>
        <end position="67"/>
    </location>
</feature>
<dbReference type="GO" id="GO:1901678">
    <property type="term" value="P:iron coordination entity transport"/>
    <property type="evidence" value="ECO:0007669"/>
    <property type="project" value="UniProtKB-ARBA"/>
</dbReference>
<evidence type="ECO:0000256" key="6">
    <source>
        <dbReference type="SAM" id="SignalP"/>
    </source>
</evidence>
<dbReference type="InterPro" id="IPR002491">
    <property type="entry name" value="ABC_transptr_periplasmic_BD"/>
</dbReference>
<dbReference type="EMBL" id="FYEZ01000003">
    <property type="protein sequence ID" value="SNC73823.1"/>
    <property type="molecule type" value="Genomic_DNA"/>
</dbReference>
<proteinExistence type="inferred from homology"/>
<dbReference type="PANTHER" id="PTHR30532:SF28">
    <property type="entry name" value="PETROBACTIN-BINDING PROTEIN YCLQ"/>
    <property type="match status" value="1"/>
</dbReference>
<evidence type="ECO:0000256" key="3">
    <source>
        <dbReference type="ARBA" id="ARBA00022448"/>
    </source>
</evidence>
<dbReference type="OrthoDB" id="63946at2"/>
<comment type="similarity">
    <text evidence="2">Belongs to the bacterial solute-binding protein 8 family.</text>
</comment>
<dbReference type="PANTHER" id="PTHR30532">
    <property type="entry name" value="IRON III DICITRATE-BINDING PERIPLASMIC PROTEIN"/>
    <property type="match status" value="1"/>
</dbReference>
<dbReference type="GO" id="GO:0030288">
    <property type="term" value="C:outer membrane-bounded periplasmic space"/>
    <property type="evidence" value="ECO:0007669"/>
    <property type="project" value="TreeGrafter"/>
</dbReference>
<evidence type="ECO:0000313" key="9">
    <source>
        <dbReference type="Proteomes" id="UP000198122"/>
    </source>
</evidence>
<dbReference type="Pfam" id="PF01497">
    <property type="entry name" value="Peripla_BP_2"/>
    <property type="match status" value="1"/>
</dbReference>
<reference evidence="8 9" key="1">
    <citation type="submission" date="2017-06" db="EMBL/GenBank/DDBJ databases">
        <authorList>
            <person name="Kim H.J."/>
            <person name="Triplett B.A."/>
        </authorList>
    </citation>
    <scope>NUCLEOTIDE SEQUENCE [LARGE SCALE GENOMIC DNA]</scope>
    <source>
        <strain evidence="8 9">DSM 22179</strain>
    </source>
</reference>
<feature type="chain" id="PRO_5038631932" evidence="6">
    <location>
        <begin position="28"/>
        <end position="355"/>
    </location>
</feature>
<name>A0A212U6D9_9MICO</name>
<evidence type="ECO:0000256" key="1">
    <source>
        <dbReference type="ARBA" id="ARBA00004196"/>
    </source>
</evidence>
<dbReference type="SUPFAM" id="SSF53807">
    <property type="entry name" value="Helical backbone' metal receptor"/>
    <property type="match status" value="1"/>
</dbReference>
<sequence>MLHPRRLQGLALLPVAALVLTACGSTAGGGDDEKAAESSQTTPASSGEGESSPTEGGSSEEGAAEGPVEIEDNFGTVEVQRPPKAVVATDNGMFETLDSWGVELVAAPKPIIPEGISYPEEDEVKDLGSHREPNLETLVAAQPDLVLNGGRFADFRKDIEKLVPEAALVELTPRDGEPLDDELKRQTTALGEIFGKQSEAKKLNEALDAEVKRFEKTYDPEQTVMSVIVSGGEIGYVAPTFGRTMGPLYDVLGLEPALEVEGASEDHQGDDISVEAIAKSNPDIILVMDRDAAVAADEEGYQPAKEIIESSEALQKVPAVKEGKVFYMPNDAYTNGGIETYTEFIGQVADGLEGK</sequence>
<dbReference type="RefSeq" id="WP_088819163.1">
    <property type="nucleotide sequence ID" value="NZ_FYEZ01000003.1"/>
</dbReference>
<feature type="signal peptide" evidence="6">
    <location>
        <begin position="1"/>
        <end position="27"/>
    </location>
</feature>
<gene>
    <name evidence="8" type="ORF">SAMN05445756_2162</name>
</gene>
<dbReference type="PROSITE" id="PS50983">
    <property type="entry name" value="FE_B12_PBP"/>
    <property type="match status" value="1"/>
</dbReference>
<organism evidence="8 9">
    <name type="scientific">Kytococcus aerolatus</name>
    <dbReference type="NCBI Taxonomy" id="592308"/>
    <lineage>
        <taxon>Bacteria</taxon>
        <taxon>Bacillati</taxon>
        <taxon>Actinomycetota</taxon>
        <taxon>Actinomycetes</taxon>
        <taxon>Micrococcales</taxon>
        <taxon>Kytococcaceae</taxon>
        <taxon>Kytococcus</taxon>
    </lineage>
</organism>
<dbReference type="InterPro" id="IPR051313">
    <property type="entry name" value="Bact_iron-sidero_bind"/>
</dbReference>
<keyword evidence="4 6" id="KW-0732">Signal</keyword>
<comment type="subcellular location">
    <subcellularLocation>
        <location evidence="1">Cell envelope</location>
    </subcellularLocation>
</comment>
<keyword evidence="3" id="KW-0813">Transport</keyword>
<dbReference type="Gene3D" id="3.40.50.1980">
    <property type="entry name" value="Nitrogenase molybdenum iron protein domain"/>
    <property type="match status" value="2"/>
</dbReference>
<dbReference type="Proteomes" id="UP000198122">
    <property type="component" value="Unassembled WGS sequence"/>
</dbReference>
<dbReference type="AlphaFoldDB" id="A0A212U6D9"/>
<keyword evidence="9" id="KW-1185">Reference proteome</keyword>
<evidence type="ECO:0000313" key="8">
    <source>
        <dbReference type="EMBL" id="SNC73823.1"/>
    </source>
</evidence>